<dbReference type="AlphaFoldDB" id="A0A136IYB8"/>
<protein>
    <submittedName>
        <fullName evidence="2">Uncharacterized protein</fullName>
    </submittedName>
</protein>
<accession>A0A136IYB8</accession>
<organism evidence="2 3">
    <name type="scientific">Microdochium bolleyi</name>
    <dbReference type="NCBI Taxonomy" id="196109"/>
    <lineage>
        <taxon>Eukaryota</taxon>
        <taxon>Fungi</taxon>
        <taxon>Dikarya</taxon>
        <taxon>Ascomycota</taxon>
        <taxon>Pezizomycotina</taxon>
        <taxon>Sordariomycetes</taxon>
        <taxon>Xylariomycetidae</taxon>
        <taxon>Xylariales</taxon>
        <taxon>Microdochiaceae</taxon>
        <taxon>Microdochium</taxon>
    </lineage>
</organism>
<dbReference type="InParanoid" id="A0A136IYB8"/>
<feature type="compositionally biased region" description="Polar residues" evidence="1">
    <location>
        <begin position="52"/>
        <end position="61"/>
    </location>
</feature>
<dbReference type="EMBL" id="KQ964254">
    <property type="protein sequence ID" value="KXJ89878.1"/>
    <property type="molecule type" value="Genomic_DNA"/>
</dbReference>
<sequence length="114" mass="12869">MLAVVPRCVREEEASRAGDCVYKDRMPPSLKPLNVRIHASPPYRKAPRYHESSPSLNNHNHFSPPGTYAITQQPRGNPDTKDSSLGSLLAWTMNTHHGKGRRSLREGKIVIRSW</sequence>
<keyword evidence="3" id="KW-1185">Reference proteome</keyword>
<proteinExistence type="predicted"/>
<evidence type="ECO:0000313" key="3">
    <source>
        <dbReference type="Proteomes" id="UP000070501"/>
    </source>
</evidence>
<evidence type="ECO:0000313" key="2">
    <source>
        <dbReference type="EMBL" id="KXJ89878.1"/>
    </source>
</evidence>
<gene>
    <name evidence="2" type="ORF">Micbo1qcDRAFT_11302</name>
</gene>
<name>A0A136IYB8_9PEZI</name>
<evidence type="ECO:0000256" key="1">
    <source>
        <dbReference type="SAM" id="MobiDB-lite"/>
    </source>
</evidence>
<dbReference type="Proteomes" id="UP000070501">
    <property type="component" value="Unassembled WGS sequence"/>
</dbReference>
<feature type="region of interest" description="Disordered" evidence="1">
    <location>
        <begin position="41"/>
        <end position="85"/>
    </location>
</feature>
<reference evidence="3" key="1">
    <citation type="submission" date="2016-02" db="EMBL/GenBank/DDBJ databases">
        <title>Draft genome sequence of Microdochium bolleyi, a fungal endophyte of beachgrass.</title>
        <authorList>
            <consortium name="DOE Joint Genome Institute"/>
            <person name="David A.S."/>
            <person name="May G."/>
            <person name="Haridas S."/>
            <person name="Lim J."/>
            <person name="Wang M."/>
            <person name="Labutti K."/>
            <person name="Lipzen A."/>
            <person name="Barry K."/>
            <person name="Grigoriev I.V."/>
        </authorList>
    </citation>
    <scope>NUCLEOTIDE SEQUENCE [LARGE SCALE GENOMIC DNA]</scope>
    <source>
        <strain evidence="3">J235TASD1</strain>
    </source>
</reference>